<evidence type="ECO:0000256" key="1">
    <source>
        <dbReference type="SAM" id="SignalP"/>
    </source>
</evidence>
<feature type="domain" description="Right handed beta helix" evidence="2">
    <location>
        <begin position="150"/>
        <end position="315"/>
    </location>
</feature>
<evidence type="ECO:0000259" key="2">
    <source>
        <dbReference type="Pfam" id="PF13229"/>
    </source>
</evidence>
<accession>A0A263CWK2</accession>
<evidence type="ECO:0000313" key="3">
    <source>
        <dbReference type="EMBL" id="OZM70338.1"/>
    </source>
</evidence>
<gene>
    <name evidence="3" type="ORF">CFN78_25800</name>
</gene>
<dbReference type="RefSeq" id="WP_094865633.1">
    <property type="nucleotide sequence ID" value="NZ_NKYE01000021.1"/>
</dbReference>
<proteinExistence type="predicted"/>
<dbReference type="Pfam" id="PF13229">
    <property type="entry name" value="Beta_helix"/>
    <property type="match status" value="1"/>
</dbReference>
<dbReference type="InterPro" id="IPR011050">
    <property type="entry name" value="Pectin_lyase_fold/virulence"/>
</dbReference>
<keyword evidence="4" id="KW-1185">Reference proteome</keyword>
<dbReference type="InterPro" id="IPR012334">
    <property type="entry name" value="Pectin_lyas_fold"/>
</dbReference>
<organism evidence="3 4">
    <name type="scientific">Amycolatopsis antarctica</name>
    <dbReference type="NCBI Taxonomy" id="1854586"/>
    <lineage>
        <taxon>Bacteria</taxon>
        <taxon>Bacillati</taxon>
        <taxon>Actinomycetota</taxon>
        <taxon>Actinomycetes</taxon>
        <taxon>Pseudonocardiales</taxon>
        <taxon>Pseudonocardiaceae</taxon>
        <taxon>Amycolatopsis</taxon>
    </lineage>
</organism>
<dbReference type="PROSITE" id="PS51318">
    <property type="entry name" value="TAT"/>
    <property type="match status" value="1"/>
</dbReference>
<reference evidence="3 4" key="1">
    <citation type="submission" date="2017-07" db="EMBL/GenBank/DDBJ databases">
        <title>Amycolatopsis antarcticus sp. nov., isolated from the surface of an Antarcticus brown macroalga.</title>
        <authorList>
            <person name="Wang J."/>
            <person name="Leiva S."/>
            <person name="Huang J."/>
            <person name="Huang Y."/>
        </authorList>
    </citation>
    <scope>NUCLEOTIDE SEQUENCE [LARGE SCALE GENOMIC DNA]</scope>
    <source>
        <strain evidence="3 4">AU-G6</strain>
    </source>
</reference>
<comment type="caution">
    <text evidence="3">The sequence shown here is derived from an EMBL/GenBank/DDBJ whole genome shotgun (WGS) entry which is preliminary data.</text>
</comment>
<evidence type="ECO:0000313" key="4">
    <source>
        <dbReference type="Proteomes" id="UP000242444"/>
    </source>
</evidence>
<dbReference type="InterPro" id="IPR039448">
    <property type="entry name" value="Beta_helix"/>
</dbReference>
<sequence length="361" mass="38259">MTGEERAHRRRAVLRGATFTAAGATAGLFAGPAVHAATGGDTETGPWRHVAPGDSIADAVAGGARAIALGEGDYPVDETLVLPHGCQVRGIGQLTRLVPAEGVGTVLAIGEGGPAYGVQVADLAIDCSPGAATAVDVHIVGREGNWKGDNDAACRLDNLWIWGPAEDGVVYRGTDNRSVVTSRVRVRQAGRYGFRIGESSESAPSDCWWIACEATTTTATGSSAGFLVRGANHFLQACKAWYCRDYGFHVLGTRNKFLGCEAQDTRSHGFNIEWDMNLFNGCSADTAGMWDVGGRPDEADGFYVADGDRTSITGCQSFDRGPKGRPPQQRFGFNVPATMLDEGRLSGHSGWDNVRGLVNRR</sequence>
<name>A0A263CWK2_9PSEU</name>
<dbReference type="AlphaFoldDB" id="A0A263CWK2"/>
<dbReference type="OrthoDB" id="5173422at2"/>
<dbReference type="InParanoid" id="A0A263CWK2"/>
<keyword evidence="1" id="KW-0732">Signal</keyword>
<feature type="signal peptide" evidence="1">
    <location>
        <begin position="1"/>
        <end position="36"/>
    </location>
</feature>
<dbReference type="EMBL" id="NKYE01000021">
    <property type="protein sequence ID" value="OZM70338.1"/>
    <property type="molecule type" value="Genomic_DNA"/>
</dbReference>
<dbReference type="InterPro" id="IPR006311">
    <property type="entry name" value="TAT_signal"/>
</dbReference>
<dbReference type="Gene3D" id="2.160.20.10">
    <property type="entry name" value="Single-stranded right-handed beta-helix, Pectin lyase-like"/>
    <property type="match status" value="1"/>
</dbReference>
<feature type="chain" id="PRO_5012017611" description="Right handed beta helix domain-containing protein" evidence="1">
    <location>
        <begin position="37"/>
        <end position="361"/>
    </location>
</feature>
<dbReference type="Proteomes" id="UP000242444">
    <property type="component" value="Unassembled WGS sequence"/>
</dbReference>
<protein>
    <recommendedName>
        <fullName evidence="2">Right handed beta helix domain-containing protein</fullName>
    </recommendedName>
</protein>
<dbReference type="SUPFAM" id="SSF51126">
    <property type="entry name" value="Pectin lyase-like"/>
    <property type="match status" value="1"/>
</dbReference>